<dbReference type="Gene3D" id="3.30.300.30">
    <property type="match status" value="1"/>
</dbReference>
<evidence type="ECO:0000259" key="1">
    <source>
        <dbReference type="Pfam" id="PF13193"/>
    </source>
</evidence>
<dbReference type="EMBL" id="JACDQQ010002029">
    <property type="protein sequence ID" value="MBA0087487.1"/>
    <property type="molecule type" value="Genomic_DNA"/>
</dbReference>
<keyword evidence="2" id="KW-0436">Ligase</keyword>
<sequence>NPEGTAAKFTGDWCRTGDLAKRDSDGYLWYQGRADDMFVCGGENIYPSEVEKMLERHPAVQQACVVGVADEIKGHKPAAFVILKPHAVAREDEIKSYALANAPPYQHPRWVWFVNELPLAGTNKIDTKRLIQLAEERIAAEQEAAATDT</sequence>
<feature type="non-terminal residue" evidence="2">
    <location>
        <position position="1"/>
    </location>
</feature>
<keyword evidence="3" id="KW-1185">Reference proteome</keyword>
<dbReference type="InterPro" id="IPR025110">
    <property type="entry name" value="AMP-bd_C"/>
</dbReference>
<dbReference type="PANTHER" id="PTHR43767:SF10">
    <property type="entry name" value="SURFACTIN SYNTHASE SUBUNIT 1"/>
    <property type="match status" value="1"/>
</dbReference>
<reference evidence="2" key="1">
    <citation type="submission" date="2020-06" db="EMBL/GenBank/DDBJ databases">
        <title>Legume-microbial interactions unlock mineral nutrients during tropical forest succession.</title>
        <authorList>
            <person name="Epihov D.Z."/>
        </authorList>
    </citation>
    <scope>NUCLEOTIDE SEQUENCE [LARGE SCALE GENOMIC DNA]</scope>
    <source>
        <strain evidence="2">Pan2503</strain>
    </source>
</reference>
<dbReference type="InterPro" id="IPR042099">
    <property type="entry name" value="ANL_N_sf"/>
</dbReference>
<dbReference type="Pfam" id="PF13193">
    <property type="entry name" value="AMP-binding_C"/>
    <property type="match status" value="1"/>
</dbReference>
<organism evidence="2 3">
    <name type="scientific">Candidatus Acidiferrum panamense</name>
    <dbReference type="NCBI Taxonomy" id="2741543"/>
    <lineage>
        <taxon>Bacteria</taxon>
        <taxon>Pseudomonadati</taxon>
        <taxon>Acidobacteriota</taxon>
        <taxon>Terriglobia</taxon>
        <taxon>Candidatus Acidiferrales</taxon>
        <taxon>Candidatus Acidiferrum</taxon>
    </lineage>
</organism>
<dbReference type="CDD" id="cd04433">
    <property type="entry name" value="AFD_class_I"/>
    <property type="match status" value="1"/>
</dbReference>
<comment type="caution">
    <text evidence="2">The sequence shown here is derived from an EMBL/GenBank/DDBJ whole genome shotgun (WGS) entry which is preliminary data.</text>
</comment>
<dbReference type="PANTHER" id="PTHR43767">
    <property type="entry name" value="LONG-CHAIN-FATTY-ACID--COA LIGASE"/>
    <property type="match status" value="1"/>
</dbReference>
<gene>
    <name evidence="2" type="ORF">HRJ53_21080</name>
</gene>
<dbReference type="InterPro" id="IPR045851">
    <property type="entry name" value="AMP-bd_C_sf"/>
</dbReference>
<proteinExistence type="predicted"/>
<name>A0A7V8NU32_9BACT</name>
<dbReference type="Gene3D" id="3.40.50.12780">
    <property type="entry name" value="N-terminal domain of ligase-like"/>
    <property type="match status" value="1"/>
</dbReference>
<protein>
    <submittedName>
        <fullName evidence="2">Long-chain fatty acid--CoA ligase</fullName>
    </submittedName>
</protein>
<dbReference type="InterPro" id="IPR050237">
    <property type="entry name" value="ATP-dep_AMP-bd_enzyme"/>
</dbReference>
<dbReference type="GO" id="GO:0016877">
    <property type="term" value="F:ligase activity, forming carbon-sulfur bonds"/>
    <property type="evidence" value="ECO:0007669"/>
    <property type="project" value="UniProtKB-ARBA"/>
</dbReference>
<evidence type="ECO:0000313" key="3">
    <source>
        <dbReference type="Proteomes" id="UP000567293"/>
    </source>
</evidence>
<evidence type="ECO:0000313" key="2">
    <source>
        <dbReference type="EMBL" id="MBA0087487.1"/>
    </source>
</evidence>
<feature type="domain" description="AMP-binding enzyme C-terminal" evidence="1">
    <location>
        <begin position="49"/>
        <end position="124"/>
    </location>
</feature>
<dbReference type="AlphaFoldDB" id="A0A7V8NU32"/>
<dbReference type="Proteomes" id="UP000567293">
    <property type="component" value="Unassembled WGS sequence"/>
</dbReference>
<dbReference type="SUPFAM" id="SSF56801">
    <property type="entry name" value="Acetyl-CoA synthetase-like"/>
    <property type="match status" value="1"/>
</dbReference>
<accession>A0A7V8NU32</accession>